<name>A0AAU9ET54_9FIRM</name>
<dbReference type="RefSeq" id="WP_338536563.1">
    <property type="nucleotide sequence ID" value="NZ_AP028654.1"/>
</dbReference>
<organism evidence="1 2">
    <name type="scientific">Helicovermis profundi</name>
    <dbReference type="NCBI Taxonomy" id="3065157"/>
    <lineage>
        <taxon>Bacteria</taxon>
        <taxon>Bacillati</taxon>
        <taxon>Bacillota</taxon>
        <taxon>Clostridia</taxon>
        <taxon>Helicovermis</taxon>
    </lineage>
</organism>
<dbReference type="Proteomes" id="UP001321786">
    <property type="component" value="Chromosome"/>
</dbReference>
<dbReference type="AlphaFoldDB" id="A0AAU9ET54"/>
<evidence type="ECO:0000313" key="1">
    <source>
        <dbReference type="EMBL" id="BEP28235.1"/>
    </source>
</evidence>
<accession>A0AAU9ET54</accession>
<evidence type="ECO:0000313" key="2">
    <source>
        <dbReference type="Proteomes" id="UP001321786"/>
    </source>
</evidence>
<keyword evidence="2" id="KW-1185">Reference proteome</keyword>
<gene>
    <name evidence="1" type="ORF">HLPR_05660</name>
</gene>
<proteinExistence type="predicted"/>
<dbReference type="EMBL" id="AP028654">
    <property type="protein sequence ID" value="BEP28235.1"/>
    <property type="molecule type" value="Genomic_DNA"/>
</dbReference>
<protein>
    <submittedName>
        <fullName evidence="1">Uncharacterized protein</fullName>
    </submittedName>
</protein>
<sequence length="53" mass="6065">MEDTRVLIADSNSDVKAYDDFPELIEIIPKMLEMRIAEMQESLSMFIGSSPEK</sequence>
<dbReference type="KEGG" id="hprf:HLPR_05660"/>
<reference evidence="1 2" key="1">
    <citation type="submission" date="2023-08" db="EMBL/GenBank/DDBJ databases">
        <title>Helicovermis profunda gen. nov., sp. nov., a novel mesophilic, fermentative bacterium within the Bacillota from a deep-sea hydrothermal vent chimney.</title>
        <authorList>
            <person name="Miyazaki U."/>
            <person name="Mizutani D."/>
            <person name="Hashimoto Y."/>
            <person name="Tame A."/>
            <person name="Sawayama S."/>
            <person name="Miyazaki J."/>
            <person name="Takai K."/>
            <person name="Nakagawa S."/>
        </authorList>
    </citation>
    <scope>NUCLEOTIDE SEQUENCE [LARGE SCALE GENOMIC DNA]</scope>
    <source>
        <strain evidence="1 2">S502</strain>
    </source>
</reference>